<evidence type="ECO:0000313" key="1">
    <source>
        <dbReference type="EMBL" id="QDV67240.1"/>
    </source>
</evidence>
<protein>
    <submittedName>
        <fullName evidence="1">Uncharacterized protein</fullName>
    </submittedName>
</protein>
<dbReference type="EMBL" id="CP036348">
    <property type="protein sequence ID" value="QDV67240.1"/>
    <property type="molecule type" value="Genomic_DNA"/>
</dbReference>
<name>A0A518JNW0_9BACT</name>
<dbReference type="AlphaFoldDB" id="A0A518JNW0"/>
<dbReference type="KEGG" id="rcf:Poly24_09330"/>
<reference evidence="1 2" key="1">
    <citation type="submission" date="2019-02" db="EMBL/GenBank/DDBJ databases">
        <title>Deep-cultivation of Planctomycetes and their phenomic and genomic characterization uncovers novel biology.</title>
        <authorList>
            <person name="Wiegand S."/>
            <person name="Jogler M."/>
            <person name="Boedeker C."/>
            <person name="Pinto D."/>
            <person name="Vollmers J."/>
            <person name="Rivas-Marin E."/>
            <person name="Kohn T."/>
            <person name="Peeters S.H."/>
            <person name="Heuer A."/>
            <person name="Rast P."/>
            <person name="Oberbeckmann S."/>
            <person name="Bunk B."/>
            <person name="Jeske O."/>
            <person name="Meyerdierks A."/>
            <person name="Storesund J.E."/>
            <person name="Kallscheuer N."/>
            <person name="Luecker S."/>
            <person name="Lage O.M."/>
            <person name="Pohl T."/>
            <person name="Merkel B.J."/>
            <person name="Hornburger P."/>
            <person name="Mueller R.-W."/>
            <person name="Bruemmer F."/>
            <person name="Labrenz M."/>
            <person name="Spormann A.M."/>
            <person name="Op den Camp H."/>
            <person name="Overmann J."/>
            <person name="Amann R."/>
            <person name="Jetten M.S.M."/>
            <person name="Mascher T."/>
            <person name="Medema M.H."/>
            <person name="Devos D.P."/>
            <person name="Kaster A.-K."/>
            <person name="Ovreas L."/>
            <person name="Rohde M."/>
            <person name="Galperin M.Y."/>
            <person name="Jogler C."/>
        </authorList>
    </citation>
    <scope>NUCLEOTIDE SEQUENCE [LARGE SCALE GENOMIC DNA]</scope>
    <source>
        <strain evidence="1 2">Poly24</strain>
    </source>
</reference>
<gene>
    <name evidence="1" type="ORF">Poly24_09330</name>
</gene>
<proteinExistence type="predicted"/>
<organism evidence="1 2">
    <name type="scientific">Rosistilla carotiformis</name>
    <dbReference type="NCBI Taxonomy" id="2528017"/>
    <lineage>
        <taxon>Bacteria</taxon>
        <taxon>Pseudomonadati</taxon>
        <taxon>Planctomycetota</taxon>
        <taxon>Planctomycetia</taxon>
        <taxon>Pirellulales</taxon>
        <taxon>Pirellulaceae</taxon>
        <taxon>Rosistilla</taxon>
    </lineage>
</organism>
<dbReference type="Proteomes" id="UP000315082">
    <property type="component" value="Chromosome"/>
</dbReference>
<evidence type="ECO:0000313" key="2">
    <source>
        <dbReference type="Proteomes" id="UP000315082"/>
    </source>
</evidence>
<sequence length="352" mass="39220">MTAPLYSPVPTTLTTTVTTMNPILRRMLIHPTWTSRLAVAPLPWRSVAEVALRRASRLLGKMVLVGLGLCVSAIDSRGQEPVTELAWEDQPVVRFRKSMFQGVSVSSGYVSDAGEDALSIADYKVSARLAVPLGSFQNLLVLSPSFRQYFVNAGDAIDVPNRLYETGVSFFTRYQWKPGLSILAMVSPQLRTDFETEDHSWRLSGFGLIAWEWIPEVLTVSFGAAYLGRDDLPVLPAVGLDWRPNSDWRLELMFPRPRLLHRIAKNGPLSETWGYASIAPGGNTFNVRRRDGRDDELTLGDIRTMFGVEQIRDGGRGWFAELGIAFARSIEYESGDEYDFDAGLFANAGMTF</sequence>
<accession>A0A518JNW0</accession>
<keyword evidence="2" id="KW-1185">Reference proteome</keyword>